<evidence type="ECO:0000256" key="1">
    <source>
        <dbReference type="SAM" id="MobiDB-lite"/>
    </source>
</evidence>
<proteinExistence type="predicted"/>
<feature type="region of interest" description="Disordered" evidence="1">
    <location>
        <begin position="82"/>
        <end position="120"/>
    </location>
</feature>
<feature type="transmembrane region" description="Helical" evidence="2">
    <location>
        <begin position="174"/>
        <end position="198"/>
    </location>
</feature>
<keyword evidence="2" id="KW-0472">Membrane</keyword>
<keyword evidence="2" id="KW-0812">Transmembrane</keyword>
<feature type="transmembrane region" description="Helical" evidence="2">
    <location>
        <begin position="326"/>
        <end position="352"/>
    </location>
</feature>
<dbReference type="EMBL" id="JAUMIS010000001">
    <property type="protein sequence ID" value="MDO3721020.1"/>
    <property type="molecule type" value="Genomic_DNA"/>
</dbReference>
<evidence type="ECO:0000256" key="2">
    <source>
        <dbReference type="SAM" id="Phobius"/>
    </source>
</evidence>
<keyword evidence="2" id="KW-1133">Transmembrane helix</keyword>
<evidence type="ECO:0000313" key="4">
    <source>
        <dbReference type="Proteomes" id="UP001168640"/>
    </source>
</evidence>
<gene>
    <name evidence="3" type="ORF">QVZ43_04755</name>
</gene>
<feature type="transmembrane region" description="Helical" evidence="2">
    <location>
        <begin position="242"/>
        <end position="266"/>
    </location>
</feature>
<feature type="transmembrane region" description="Helical" evidence="2">
    <location>
        <begin position="132"/>
        <end position="153"/>
    </location>
</feature>
<accession>A0ABT8VYJ6</accession>
<dbReference type="RefSeq" id="WP_302909060.1">
    <property type="nucleotide sequence ID" value="NZ_JAUMIS010000001.1"/>
</dbReference>
<feature type="transmembrane region" description="Helical" evidence="2">
    <location>
        <begin position="204"/>
        <end position="222"/>
    </location>
</feature>
<keyword evidence="4" id="KW-1185">Reference proteome</keyword>
<reference evidence="3" key="1">
    <citation type="submission" date="2023-07" db="EMBL/GenBank/DDBJ databases">
        <title>Marinobacter sp. chi1 genome sequencing and assembly.</title>
        <authorList>
            <person name="Park S."/>
        </authorList>
    </citation>
    <scope>NUCLEOTIDE SEQUENCE</scope>
    <source>
        <strain evidence="3">Chi1</strain>
    </source>
</reference>
<dbReference type="Proteomes" id="UP001168640">
    <property type="component" value="Unassembled WGS sequence"/>
</dbReference>
<comment type="caution">
    <text evidence="3">The sequence shown here is derived from an EMBL/GenBank/DDBJ whole genome shotgun (WGS) entry which is preliminary data.</text>
</comment>
<feature type="compositionally biased region" description="Basic and acidic residues" evidence="1">
    <location>
        <begin position="111"/>
        <end position="120"/>
    </location>
</feature>
<dbReference type="Pfam" id="PF05987">
    <property type="entry name" value="DUF898"/>
    <property type="match status" value="1"/>
</dbReference>
<name>A0ABT8VYJ6_9GAMM</name>
<sequence>MSVDRYQILFSGQILDGFEENQVKANLQELFRATEARIERLFLPTATPVIKSDLNHQDAEIYYQKLTRAGANVRISAQPRAAAKPVVDSEANAPATADTPPPATPNAGREQPGDDDRRRAGLEFTGKGGEYFGIWIVNILLTILTLGIYSAWATVRNNQYFYGNTQLDGASFQYLASPITILKGRLIALAVLIAYVAITNLVPEAAILFVAVFLVATPWIMIRSLRFNAINSAYRNIRFDFVGSYGQAFMVTFVWPLLNLVCLLLLTPLVLKKTHQFIADNSRYGTTAFELQATTKAYYRFFGMALLMVLGFAAAAFGLMQVGQEILATLVAVAGYIALIGYFMAGVTNLFLGSTTLADHQFESELSPGKMVWIYASNVILIVLTLGLFTPWAKVRMARYRANCSAMWIAGDLDHFNAAEQNRTSAVGQELGDAFDVAFSAV</sequence>
<protein>
    <submittedName>
        <fullName evidence="3">YjgN family protein</fullName>
    </submittedName>
</protein>
<evidence type="ECO:0000313" key="3">
    <source>
        <dbReference type="EMBL" id="MDO3721020.1"/>
    </source>
</evidence>
<organism evidence="3 4">
    <name type="scientific">Marinobacter suaedae</name>
    <dbReference type="NCBI Taxonomy" id="3057675"/>
    <lineage>
        <taxon>Bacteria</taxon>
        <taxon>Pseudomonadati</taxon>
        <taxon>Pseudomonadota</taxon>
        <taxon>Gammaproteobacteria</taxon>
        <taxon>Pseudomonadales</taxon>
        <taxon>Marinobacteraceae</taxon>
        <taxon>Marinobacter</taxon>
    </lineage>
</organism>
<feature type="transmembrane region" description="Helical" evidence="2">
    <location>
        <begin position="372"/>
        <end position="393"/>
    </location>
</feature>
<feature type="transmembrane region" description="Helical" evidence="2">
    <location>
        <begin position="297"/>
        <end position="319"/>
    </location>
</feature>
<dbReference type="InterPro" id="IPR010295">
    <property type="entry name" value="DUF898"/>
</dbReference>